<feature type="signal peptide" evidence="1">
    <location>
        <begin position="1"/>
        <end position="27"/>
    </location>
</feature>
<keyword evidence="1" id="KW-0732">Signal</keyword>
<dbReference type="Proteomes" id="UP001603857">
    <property type="component" value="Unassembled WGS sequence"/>
</dbReference>
<dbReference type="AlphaFoldDB" id="A0ABD1LMU3"/>
<dbReference type="InterPro" id="IPR006501">
    <property type="entry name" value="Pectinesterase_inhib_dom"/>
</dbReference>
<name>A0ABD1LMU3_9FABA</name>
<dbReference type="PANTHER" id="PTHR31890">
    <property type="entry name" value="PLANT INVERTASE/PECTIN METHYLESTERASE INHIBITOR SUPERFAMILY PROTEIN"/>
    <property type="match status" value="1"/>
</dbReference>
<dbReference type="InterPro" id="IPR035513">
    <property type="entry name" value="Invertase/methylesterase_inhib"/>
</dbReference>
<keyword evidence="4" id="KW-1185">Reference proteome</keyword>
<comment type="caution">
    <text evidence="3">The sequence shown here is derived from an EMBL/GenBank/DDBJ whole genome shotgun (WGS) entry which is preliminary data.</text>
</comment>
<dbReference type="SUPFAM" id="SSF101148">
    <property type="entry name" value="Plant invertase/pectin methylesterase inhibitor"/>
    <property type="match status" value="1"/>
</dbReference>
<reference evidence="3 4" key="1">
    <citation type="submission" date="2024-08" db="EMBL/GenBank/DDBJ databases">
        <title>Insights into the chromosomal genome structure of Flemingia macrophylla.</title>
        <authorList>
            <person name="Ding Y."/>
            <person name="Zhao Y."/>
            <person name="Bi W."/>
            <person name="Wu M."/>
            <person name="Zhao G."/>
            <person name="Gong Y."/>
            <person name="Li W."/>
            <person name="Zhang P."/>
        </authorList>
    </citation>
    <scope>NUCLEOTIDE SEQUENCE [LARGE SCALE GENOMIC DNA]</scope>
    <source>
        <strain evidence="3">DYQJB</strain>
        <tissue evidence="3">Leaf</tissue>
    </source>
</reference>
<evidence type="ECO:0000256" key="1">
    <source>
        <dbReference type="SAM" id="SignalP"/>
    </source>
</evidence>
<evidence type="ECO:0000259" key="2">
    <source>
        <dbReference type="Pfam" id="PF04043"/>
    </source>
</evidence>
<feature type="domain" description="Pectinesterase inhibitor" evidence="2">
    <location>
        <begin position="35"/>
        <end position="172"/>
    </location>
</feature>
<evidence type="ECO:0000313" key="4">
    <source>
        <dbReference type="Proteomes" id="UP001603857"/>
    </source>
</evidence>
<dbReference type="Gene3D" id="1.20.140.40">
    <property type="entry name" value="Invertase/pectin methylesterase inhibitor family protein"/>
    <property type="match status" value="1"/>
</dbReference>
<evidence type="ECO:0000313" key="3">
    <source>
        <dbReference type="EMBL" id="KAL2324648.1"/>
    </source>
</evidence>
<dbReference type="PANTHER" id="PTHR31890:SF9">
    <property type="entry name" value="PLANT INVERTASE_PECTIN METHYLESTERASE INHIBITOR SUPERFAMILY PROTEIN"/>
    <property type="match status" value="1"/>
</dbReference>
<gene>
    <name evidence="3" type="ORF">Fmac_023706</name>
</gene>
<protein>
    <recommendedName>
        <fullName evidence="2">Pectinesterase inhibitor domain-containing protein</fullName>
    </recommendedName>
</protein>
<proteinExistence type="predicted"/>
<dbReference type="EMBL" id="JBGMDY010000008">
    <property type="protein sequence ID" value="KAL2324648.1"/>
    <property type="molecule type" value="Genomic_DNA"/>
</dbReference>
<sequence>MNSSTAYCLMLTFYLILISHFSFSANGRVYDDQVDLIAKVCNDADNQFKADCLILLRKDPKVVVAKNYCDISKAVLELAIIKTTAVTNFIKELAKNNSSPSIKECITDYQNAVASFISSKNELNVDTLAANYDAKVAGDGPDMCSKSLKMARIVNPTVIALNYQTKLLSVCASLATNYLPENC</sequence>
<accession>A0ABD1LMU3</accession>
<feature type="chain" id="PRO_5044826991" description="Pectinesterase inhibitor domain-containing protein" evidence="1">
    <location>
        <begin position="28"/>
        <end position="183"/>
    </location>
</feature>
<organism evidence="3 4">
    <name type="scientific">Flemingia macrophylla</name>
    <dbReference type="NCBI Taxonomy" id="520843"/>
    <lineage>
        <taxon>Eukaryota</taxon>
        <taxon>Viridiplantae</taxon>
        <taxon>Streptophyta</taxon>
        <taxon>Embryophyta</taxon>
        <taxon>Tracheophyta</taxon>
        <taxon>Spermatophyta</taxon>
        <taxon>Magnoliopsida</taxon>
        <taxon>eudicotyledons</taxon>
        <taxon>Gunneridae</taxon>
        <taxon>Pentapetalae</taxon>
        <taxon>rosids</taxon>
        <taxon>fabids</taxon>
        <taxon>Fabales</taxon>
        <taxon>Fabaceae</taxon>
        <taxon>Papilionoideae</taxon>
        <taxon>50 kb inversion clade</taxon>
        <taxon>NPAAA clade</taxon>
        <taxon>indigoferoid/millettioid clade</taxon>
        <taxon>Phaseoleae</taxon>
        <taxon>Flemingia</taxon>
    </lineage>
</organism>
<dbReference type="Pfam" id="PF04043">
    <property type="entry name" value="PMEI"/>
    <property type="match status" value="1"/>
</dbReference>